<keyword evidence="2" id="KW-1185">Reference proteome</keyword>
<dbReference type="Proteomes" id="UP000239209">
    <property type="component" value="Unassembled WGS sequence"/>
</dbReference>
<dbReference type="RefSeq" id="WP_106130512.1">
    <property type="nucleotide sequence ID" value="NZ_PVZG01000023.1"/>
</dbReference>
<comment type="caution">
    <text evidence="1">The sequence shown here is derived from an EMBL/GenBank/DDBJ whole genome shotgun (WGS) entry which is preliminary data.</text>
</comment>
<keyword evidence="1" id="KW-0418">Kinase</keyword>
<evidence type="ECO:0000313" key="2">
    <source>
        <dbReference type="Proteomes" id="UP000239209"/>
    </source>
</evidence>
<dbReference type="OrthoDB" id="3823243at2"/>
<name>A0A2T0RHD2_9ACTN</name>
<gene>
    <name evidence="1" type="ORF">CLV70_12315</name>
</gene>
<dbReference type="EMBL" id="PVZG01000023">
    <property type="protein sequence ID" value="PRY20547.1"/>
    <property type="molecule type" value="Genomic_DNA"/>
</dbReference>
<keyword evidence="1" id="KW-0808">Transferase</keyword>
<dbReference type="Pfam" id="PF13189">
    <property type="entry name" value="Cytidylate_kin2"/>
    <property type="match status" value="1"/>
</dbReference>
<dbReference type="Gene3D" id="3.40.50.300">
    <property type="entry name" value="P-loop containing nucleotide triphosphate hydrolases"/>
    <property type="match status" value="1"/>
</dbReference>
<evidence type="ECO:0000313" key="1">
    <source>
        <dbReference type="EMBL" id="PRY20547.1"/>
    </source>
</evidence>
<proteinExistence type="predicted"/>
<accession>A0A2T0RHD2</accession>
<dbReference type="InterPro" id="IPR027417">
    <property type="entry name" value="P-loop_NTPase"/>
</dbReference>
<organism evidence="1 2">
    <name type="scientific">Pseudosporangium ferrugineum</name>
    <dbReference type="NCBI Taxonomy" id="439699"/>
    <lineage>
        <taxon>Bacteria</taxon>
        <taxon>Bacillati</taxon>
        <taxon>Actinomycetota</taxon>
        <taxon>Actinomycetes</taxon>
        <taxon>Micromonosporales</taxon>
        <taxon>Micromonosporaceae</taxon>
        <taxon>Pseudosporangium</taxon>
    </lineage>
</organism>
<dbReference type="AlphaFoldDB" id="A0A2T0RHD2"/>
<reference evidence="1 2" key="1">
    <citation type="submission" date="2018-03" db="EMBL/GenBank/DDBJ databases">
        <title>Genomic Encyclopedia of Archaeal and Bacterial Type Strains, Phase II (KMG-II): from individual species to whole genera.</title>
        <authorList>
            <person name="Goeker M."/>
        </authorList>
    </citation>
    <scope>NUCLEOTIDE SEQUENCE [LARGE SCALE GENOMIC DNA]</scope>
    <source>
        <strain evidence="1 2">DSM 45348</strain>
    </source>
</reference>
<protein>
    <submittedName>
        <fullName evidence="1">Cytidylate kinase</fullName>
    </submittedName>
</protein>
<sequence length="199" mass="21374">MATPAPPVVTIFEAYGSGAEEIGPRVAEELGVPFHAQAFSSEQLEDPSTGDGLLARVFAAMGGSYAALEGPAVAMAQRDDHELVLRNTEWVLDAARGGGVIVGRNGALILSSWPGALHVRLDAPVTRRVERAARVAGISPERAARRQRREDLMRADMSLRLYGWDPREPTRYDLVLNTGTLDPVACAAVIVHAVRAKAR</sequence>
<dbReference type="GO" id="GO:0016301">
    <property type="term" value="F:kinase activity"/>
    <property type="evidence" value="ECO:0007669"/>
    <property type="project" value="UniProtKB-KW"/>
</dbReference>